<dbReference type="EMBL" id="FOXM01000006">
    <property type="protein sequence ID" value="SFP82484.1"/>
    <property type="molecule type" value="Genomic_DNA"/>
</dbReference>
<sequence>MGNLFDLIAGLNKPAAERPALHLVEIPTPEAAADAPPAPAAEAASEPQHFIRTAATASPAWLAVRDQFHSHIFGDCPCCHPPTGRYCPTGAELRATYDTTPMELTP</sequence>
<evidence type="ECO:0000313" key="1">
    <source>
        <dbReference type="EMBL" id="SFP82484.1"/>
    </source>
</evidence>
<evidence type="ECO:0000313" key="2">
    <source>
        <dbReference type="Proteomes" id="UP000243084"/>
    </source>
</evidence>
<dbReference type="AlphaFoldDB" id="A0A1I5THD8"/>
<gene>
    <name evidence="1" type="ORF">SAMN05216229_106119</name>
</gene>
<name>A0A1I5THD8_9GAMM</name>
<keyword evidence="2" id="KW-1185">Reference proteome</keyword>
<reference evidence="2" key="1">
    <citation type="submission" date="2016-10" db="EMBL/GenBank/DDBJ databases">
        <authorList>
            <person name="Varghese N."/>
            <person name="Submissions S."/>
        </authorList>
    </citation>
    <scope>NUCLEOTIDE SEQUENCE [LARGE SCALE GENOMIC DNA]</scope>
    <source>
        <strain evidence="2">JCM 18195</strain>
    </source>
</reference>
<proteinExistence type="predicted"/>
<dbReference type="RefSeq" id="WP_092430591.1">
    <property type="nucleotide sequence ID" value="NZ_FOXM01000006.1"/>
</dbReference>
<organism evidence="1 2">
    <name type="scientific">Geopseudomonas sagittaria</name>
    <dbReference type="NCBI Taxonomy" id="1135990"/>
    <lineage>
        <taxon>Bacteria</taxon>
        <taxon>Pseudomonadati</taxon>
        <taxon>Pseudomonadota</taxon>
        <taxon>Gammaproteobacteria</taxon>
        <taxon>Pseudomonadales</taxon>
        <taxon>Pseudomonadaceae</taxon>
        <taxon>Geopseudomonas</taxon>
    </lineage>
</organism>
<dbReference type="Proteomes" id="UP000243084">
    <property type="component" value="Unassembled WGS sequence"/>
</dbReference>
<protein>
    <submittedName>
        <fullName evidence="1">Uncharacterized protein</fullName>
    </submittedName>
</protein>
<dbReference type="OrthoDB" id="6894286at2"/>
<accession>A0A1I5THD8</accession>